<dbReference type="EMBL" id="MU864491">
    <property type="protein sequence ID" value="KAK4184399.1"/>
    <property type="molecule type" value="Genomic_DNA"/>
</dbReference>
<keyword evidence="3 7" id="KW-1133">Transmembrane helix</keyword>
<evidence type="ECO:0000313" key="10">
    <source>
        <dbReference type="Proteomes" id="UP001302126"/>
    </source>
</evidence>
<feature type="transmembrane region" description="Helical" evidence="7">
    <location>
        <begin position="183"/>
        <end position="205"/>
    </location>
</feature>
<evidence type="ECO:0000256" key="3">
    <source>
        <dbReference type="ARBA" id="ARBA00022989"/>
    </source>
</evidence>
<keyword evidence="4 7" id="KW-0472">Membrane</keyword>
<protein>
    <recommendedName>
        <fullName evidence="8">Rhodopsin domain-containing protein</fullName>
    </recommendedName>
</protein>
<comment type="similarity">
    <text evidence="5">Belongs to the SAT4 family.</text>
</comment>
<dbReference type="AlphaFoldDB" id="A0AAN6WLS9"/>
<dbReference type="PANTHER" id="PTHR33048">
    <property type="entry name" value="PTH11-LIKE INTEGRAL MEMBRANE PROTEIN (AFU_ORTHOLOGUE AFUA_5G11245)"/>
    <property type="match status" value="1"/>
</dbReference>
<feature type="transmembrane region" description="Helical" evidence="7">
    <location>
        <begin position="12"/>
        <end position="30"/>
    </location>
</feature>
<keyword evidence="10" id="KW-1185">Reference proteome</keyword>
<feature type="transmembrane region" description="Helical" evidence="7">
    <location>
        <begin position="42"/>
        <end position="62"/>
    </location>
</feature>
<evidence type="ECO:0000256" key="4">
    <source>
        <dbReference type="ARBA" id="ARBA00023136"/>
    </source>
</evidence>
<keyword evidence="2 7" id="KW-0812">Transmembrane</keyword>
<reference evidence="9" key="2">
    <citation type="submission" date="2023-05" db="EMBL/GenBank/DDBJ databases">
        <authorList>
            <consortium name="Lawrence Berkeley National Laboratory"/>
            <person name="Steindorff A."/>
            <person name="Hensen N."/>
            <person name="Bonometti L."/>
            <person name="Westerberg I."/>
            <person name="Brannstrom I.O."/>
            <person name="Guillou S."/>
            <person name="Cros-Aarteil S."/>
            <person name="Calhoun S."/>
            <person name="Haridas S."/>
            <person name="Kuo A."/>
            <person name="Mondo S."/>
            <person name="Pangilinan J."/>
            <person name="Riley R."/>
            <person name="Labutti K."/>
            <person name="Andreopoulos B."/>
            <person name="Lipzen A."/>
            <person name="Chen C."/>
            <person name="Yanf M."/>
            <person name="Daum C."/>
            <person name="Ng V."/>
            <person name="Clum A."/>
            <person name="Ohm R."/>
            <person name="Martin F."/>
            <person name="Silar P."/>
            <person name="Natvig D."/>
            <person name="Lalanne C."/>
            <person name="Gautier V."/>
            <person name="Ament-Velasquez S.L."/>
            <person name="Kruys A."/>
            <person name="Hutchinson M.I."/>
            <person name="Powell A.J."/>
            <person name="Barry K."/>
            <person name="Miller A.N."/>
            <person name="Grigoriev I.V."/>
            <person name="Debuchy R."/>
            <person name="Gladieux P."/>
            <person name="Thoren M.H."/>
            <person name="Johannesson H."/>
        </authorList>
    </citation>
    <scope>NUCLEOTIDE SEQUENCE</scope>
    <source>
        <strain evidence="9">PSN309</strain>
    </source>
</reference>
<dbReference type="Proteomes" id="UP001302126">
    <property type="component" value="Unassembled WGS sequence"/>
</dbReference>
<dbReference type="PANTHER" id="PTHR33048:SF105">
    <property type="match status" value="1"/>
</dbReference>
<reference evidence="9" key="1">
    <citation type="journal article" date="2023" name="Mol. Phylogenet. Evol.">
        <title>Genome-scale phylogeny and comparative genomics of the fungal order Sordariales.</title>
        <authorList>
            <person name="Hensen N."/>
            <person name="Bonometti L."/>
            <person name="Westerberg I."/>
            <person name="Brannstrom I.O."/>
            <person name="Guillou S."/>
            <person name="Cros-Aarteil S."/>
            <person name="Calhoun S."/>
            <person name="Haridas S."/>
            <person name="Kuo A."/>
            <person name="Mondo S."/>
            <person name="Pangilinan J."/>
            <person name="Riley R."/>
            <person name="LaButti K."/>
            <person name="Andreopoulos B."/>
            <person name="Lipzen A."/>
            <person name="Chen C."/>
            <person name="Yan M."/>
            <person name="Daum C."/>
            <person name="Ng V."/>
            <person name="Clum A."/>
            <person name="Steindorff A."/>
            <person name="Ohm R.A."/>
            <person name="Martin F."/>
            <person name="Silar P."/>
            <person name="Natvig D.O."/>
            <person name="Lalanne C."/>
            <person name="Gautier V."/>
            <person name="Ament-Velasquez S.L."/>
            <person name="Kruys A."/>
            <person name="Hutchinson M.I."/>
            <person name="Powell A.J."/>
            <person name="Barry K."/>
            <person name="Miller A.N."/>
            <person name="Grigoriev I.V."/>
            <person name="Debuchy R."/>
            <person name="Gladieux P."/>
            <person name="Hiltunen Thoren M."/>
            <person name="Johannesson H."/>
        </authorList>
    </citation>
    <scope>NUCLEOTIDE SEQUENCE</scope>
    <source>
        <strain evidence="9">PSN309</strain>
    </source>
</reference>
<evidence type="ECO:0000256" key="2">
    <source>
        <dbReference type="ARBA" id="ARBA00022692"/>
    </source>
</evidence>
<evidence type="ECO:0000256" key="7">
    <source>
        <dbReference type="SAM" id="Phobius"/>
    </source>
</evidence>
<feature type="region of interest" description="Disordered" evidence="6">
    <location>
        <begin position="387"/>
        <end position="411"/>
    </location>
</feature>
<feature type="transmembrane region" description="Helical" evidence="7">
    <location>
        <begin position="217"/>
        <end position="239"/>
    </location>
</feature>
<comment type="caution">
    <text evidence="9">The sequence shown here is derived from an EMBL/GenBank/DDBJ whole genome shotgun (WGS) entry which is preliminary data.</text>
</comment>
<organism evidence="9 10">
    <name type="scientific">Podospora australis</name>
    <dbReference type="NCBI Taxonomy" id="1536484"/>
    <lineage>
        <taxon>Eukaryota</taxon>
        <taxon>Fungi</taxon>
        <taxon>Dikarya</taxon>
        <taxon>Ascomycota</taxon>
        <taxon>Pezizomycotina</taxon>
        <taxon>Sordariomycetes</taxon>
        <taxon>Sordariomycetidae</taxon>
        <taxon>Sordariales</taxon>
        <taxon>Podosporaceae</taxon>
        <taxon>Podospora</taxon>
    </lineage>
</organism>
<dbReference type="GO" id="GO:0016020">
    <property type="term" value="C:membrane"/>
    <property type="evidence" value="ECO:0007669"/>
    <property type="project" value="UniProtKB-SubCell"/>
</dbReference>
<feature type="region of interest" description="Disordered" evidence="6">
    <location>
        <begin position="302"/>
        <end position="333"/>
    </location>
</feature>
<proteinExistence type="inferred from homology"/>
<dbReference type="Pfam" id="PF20684">
    <property type="entry name" value="Fung_rhodopsin"/>
    <property type="match status" value="1"/>
</dbReference>
<evidence type="ECO:0000256" key="5">
    <source>
        <dbReference type="ARBA" id="ARBA00038359"/>
    </source>
</evidence>
<feature type="transmembrane region" description="Helical" evidence="7">
    <location>
        <begin position="134"/>
        <end position="156"/>
    </location>
</feature>
<gene>
    <name evidence="9" type="ORF">QBC35DRAFT_506056</name>
</gene>
<accession>A0AAN6WLS9</accession>
<dbReference type="InterPro" id="IPR049326">
    <property type="entry name" value="Rhodopsin_dom_fungi"/>
</dbReference>
<feature type="transmembrane region" description="Helical" evidence="7">
    <location>
        <begin position="100"/>
        <end position="122"/>
    </location>
</feature>
<comment type="subcellular location">
    <subcellularLocation>
        <location evidence="1">Membrane</location>
        <topology evidence="1">Multi-pass membrane protein</topology>
    </subcellularLocation>
</comment>
<dbReference type="InterPro" id="IPR052337">
    <property type="entry name" value="SAT4-like"/>
</dbReference>
<evidence type="ECO:0000313" key="9">
    <source>
        <dbReference type="EMBL" id="KAK4184399.1"/>
    </source>
</evidence>
<evidence type="ECO:0000259" key="8">
    <source>
        <dbReference type="Pfam" id="PF20684"/>
    </source>
</evidence>
<name>A0AAN6WLS9_9PEZI</name>
<sequence>MAAARTATITTWTLYAVGIAVTILRTYARVEAVGWRHLQMDDYLAWVAGLLYTVQSTLGYQIGNLAHGLANNGMTDAERAALLVTDPEYDMRVIGSQIQVAGWSCYSTLMAALKFSMLVFYLRLTQGLGRKYRLRVHAGFALVLGGYIASILAVFLSCRPFHHYWQINPDPGNVCQAAVSRPIVWASFAANVATDIYLILIPLPLLWGSRLRLVEKIASSLVLGAGIFVLVCATLKTVFVIVDEVNGAELAGAWGTREGFVAVVTTNLPMVFPLFKAWLRPWFGSSGRATTDKYDNPKDGFRTIGGGGGGSNSNTHGARSRGTRMGGSNPMTNITFTESEERIMMNDMKSGKTTTVTATVRGAEENDLPVGQKDTKGIVVLQEFEIAEDRSSQHQPPVEHQSPPTRVHEPW</sequence>
<evidence type="ECO:0000256" key="6">
    <source>
        <dbReference type="SAM" id="MobiDB-lite"/>
    </source>
</evidence>
<feature type="domain" description="Rhodopsin" evidence="8">
    <location>
        <begin position="25"/>
        <end position="276"/>
    </location>
</feature>
<evidence type="ECO:0000256" key="1">
    <source>
        <dbReference type="ARBA" id="ARBA00004141"/>
    </source>
</evidence>